<evidence type="ECO:0000256" key="1">
    <source>
        <dbReference type="ARBA" id="ARBA00023015"/>
    </source>
</evidence>
<gene>
    <name evidence="8" type="ORF">HannXRQ_Chr07g0191381</name>
    <name evidence="7" type="ORF">HanXRQr2_Chr07g0285021</name>
</gene>
<keyword evidence="9" id="KW-1185">Reference proteome</keyword>
<keyword evidence="1" id="KW-0805">Transcription regulation</keyword>
<keyword evidence="4" id="KW-0539">Nucleus</keyword>
<dbReference type="GO" id="GO:0003677">
    <property type="term" value="F:DNA binding"/>
    <property type="evidence" value="ECO:0007669"/>
    <property type="project" value="UniProtKB-KW"/>
</dbReference>
<accession>A0A251UBQ0</accession>
<dbReference type="Gene3D" id="2.170.150.80">
    <property type="entry name" value="NAC domain"/>
    <property type="match status" value="1"/>
</dbReference>
<dbReference type="InterPro" id="IPR003441">
    <property type="entry name" value="NAC-dom"/>
</dbReference>
<dbReference type="Gramene" id="mRNA:HanXRQr2_Chr07g0285021">
    <property type="protein sequence ID" value="mRNA:HanXRQr2_Chr07g0285021"/>
    <property type="gene ID" value="HanXRQr2_Chr07g0285021"/>
</dbReference>
<evidence type="ECO:0000313" key="8">
    <source>
        <dbReference type="EMBL" id="OTG20286.1"/>
    </source>
</evidence>
<evidence type="ECO:0000256" key="4">
    <source>
        <dbReference type="ARBA" id="ARBA00023242"/>
    </source>
</evidence>
<evidence type="ECO:0000259" key="6">
    <source>
        <dbReference type="PROSITE" id="PS51005"/>
    </source>
</evidence>
<dbReference type="EMBL" id="MNCJ02000322">
    <property type="protein sequence ID" value="KAF5797801.1"/>
    <property type="molecule type" value="Genomic_DNA"/>
</dbReference>
<dbReference type="Proteomes" id="UP000215914">
    <property type="component" value="Chromosome 7"/>
</dbReference>
<dbReference type="Pfam" id="PF02365">
    <property type="entry name" value="NAM"/>
    <property type="match status" value="1"/>
</dbReference>
<evidence type="ECO:0000256" key="3">
    <source>
        <dbReference type="ARBA" id="ARBA00023163"/>
    </source>
</evidence>
<dbReference type="EMBL" id="CM007896">
    <property type="protein sequence ID" value="OTG20286.1"/>
    <property type="molecule type" value="Genomic_DNA"/>
</dbReference>
<evidence type="ECO:0000313" key="9">
    <source>
        <dbReference type="Proteomes" id="UP000215914"/>
    </source>
</evidence>
<feature type="domain" description="NAC" evidence="6">
    <location>
        <begin position="6"/>
        <end position="156"/>
    </location>
</feature>
<dbReference type="AlphaFoldDB" id="A0A251UBQ0"/>
<keyword evidence="2" id="KW-0238">DNA-binding</keyword>
<evidence type="ECO:0000256" key="2">
    <source>
        <dbReference type="ARBA" id="ARBA00023125"/>
    </source>
</evidence>
<reference evidence="7" key="3">
    <citation type="submission" date="2020-06" db="EMBL/GenBank/DDBJ databases">
        <title>Helianthus annuus Genome sequencing and assembly Release 2.</title>
        <authorList>
            <person name="Gouzy J."/>
            <person name="Langlade N."/>
            <person name="Munos S."/>
        </authorList>
    </citation>
    <scope>NUCLEOTIDE SEQUENCE</scope>
    <source>
        <tissue evidence="7">Leaves</tissue>
    </source>
</reference>
<feature type="compositionally biased region" description="Polar residues" evidence="5">
    <location>
        <begin position="209"/>
        <end position="226"/>
    </location>
</feature>
<dbReference type="PANTHER" id="PTHR31744">
    <property type="entry name" value="PROTEIN CUP-SHAPED COTYLEDON 2-RELATED"/>
    <property type="match status" value="1"/>
</dbReference>
<dbReference type="PROSITE" id="PS51005">
    <property type="entry name" value="NAC"/>
    <property type="match status" value="1"/>
</dbReference>
<sequence>MARSSLIPGFRFHPTDVELVMFYLKRKLLGKKITVNAVAEVNIYDFSPWDLPDKSCLKSGDLEYFFFCPKAKKYSSGGRSNRATESGFWKATGKDRTVKYNDRTVATIKTLVFHIGHKGKGERTDWVMHEYKMEDEHLANAGVVQDSYVLCKVFKKSGSGPKNGAQYGAPFNEEEWDDDLNGCATSQGVVCPVGASNAMDTEHEGPDTVNLTEPGSSNNEQEGPATMNLTEQGSSIVTLAANPPTDTLNMSAAQGLPVTVPGSTIGPLSVTDANFDLPDFMFFEDLDAIMGSEDYEAAANVENAVSNQDDIYTDLVNLVDLDDLNEINFKTDGADYMLDNLLALDDLDEFFVE</sequence>
<dbReference type="SUPFAM" id="SSF101941">
    <property type="entry name" value="NAC domain"/>
    <property type="match status" value="1"/>
</dbReference>
<name>A0A251UBQ0_HELAN</name>
<dbReference type="PANTHER" id="PTHR31744:SF232">
    <property type="entry name" value="TRANSCRIPTION FACTOR NAM FAMILY"/>
    <property type="match status" value="1"/>
</dbReference>
<evidence type="ECO:0000256" key="5">
    <source>
        <dbReference type="SAM" id="MobiDB-lite"/>
    </source>
</evidence>
<feature type="region of interest" description="Disordered" evidence="5">
    <location>
        <begin position="199"/>
        <end position="226"/>
    </location>
</feature>
<organism evidence="8 9">
    <name type="scientific">Helianthus annuus</name>
    <name type="common">Common sunflower</name>
    <dbReference type="NCBI Taxonomy" id="4232"/>
    <lineage>
        <taxon>Eukaryota</taxon>
        <taxon>Viridiplantae</taxon>
        <taxon>Streptophyta</taxon>
        <taxon>Embryophyta</taxon>
        <taxon>Tracheophyta</taxon>
        <taxon>Spermatophyta</taxon>
        <taxon>Magnoliopsida</taxon>
        <taxon>eudicotyledons</taxon>
        <taxon>Gunneridae</taxon>
        <taxon>Pentapetalae</taxon>
        <taxon>asterids</taxon>
        <taxon>campanulids</taxon>
        <taxon>Asterales</taxon>
        <taxon>Asteraceae</taxon>
        <taxon>Asteroideae</taxon>
        <taxon>Heliantheae alliance</taxon>
        <taxon>Heliantheae</taxon>
        <taxon>Helianthus</taxon>
    </lineage>
</organism>
<dbReference type="FunCoup" id="A0A251UBQ0">
    <property type="interactions" value="2696"/>
</dbReference>
<reference evidence="7 9" key="1">
    <citation type="journal article" date="2017" name="Nature">
        <title>The sunflower genome provides insights into oil metabolism, flowering and Asterid evolution.</title>
        <authorList>
            <person name="Badouin H."/>
            <person name="Gouzy J."/>
            <person name="Grassa C.J."/>
            <person name="Murat F."/>
            <person name="Staton S.E."/>
            <person name="Cottret L."/>
            <person name="Lelandais-Briere C."/>
            <person name="Owens G.L."/>
            <person name="Carrere S."/>
            <person name="Mayjonade B."/>
            <person name="Legrand L."/>
            <person name="Gill N."/>
            <person name="Kane N.C."/>
            <person name="Bowers J.E."/>
            <person name="Hubner S."/>
            <person name="Bellec A."/>
            <person name="Berard A."/>
            <person name="Berges H."/>
            <person name="Blanchet N."/>
            <person name="Boniface M.C."/>
            <person name="Brunel D."/>
            <person name="Catrice O."/>
            <person name="Chaidir N."/>
            <person name="Claudel C."/>
            <person name="Donnadieu C."/>
            <person name="Faraut T."/>
            <person name="Fievet G."/>
            <person name="Helmstetter N."/>
            <person name="King M."/>
            <person name="Knapp S.J."/>
            <person name="Lai Z."/>
            <person name="Le Paslier M.C."/>
            <person name="Lippi Y."/>
            <person name="Lorenzon L."/>
            <person name="Mandel J.R."/>
            <person name="Marage G."/>
            <person name="Marchand G."/>
            <person name="Marquand E."/>
            <person name="Bret-Mestries E."/>
            <person name="Morien E."/>
            <person name="Nambeesan S."/>
            <person name="Nguyen T."/>
            <person name="Pegot-Espagnet P."/>
            <person name="Pouilly N."/>
            <person name="Raftis F."/>
            <person name="Sallet E."/>
            <person name="Schiex T."/>
            <person name="Thomas J."/>
            <person name="Vandecasteele C."/>
            <person name="Vares D."/>
            <person name="Vear F."/>
            <person name="Vautrin S."/>
            <person name="Crespi M."/>
            <person name="Mangin B."/>
            <person name="Burke J.M."/>
            <person name="Salse J."/>
            <person name="Munos S."/>
            <person name="Vincourt P."/>
            <person name="Rieseberg L.H."/>
            <person name="Langlade N.B."/>
        </authorList>
    </citation>
    <scope>NUCLEOTIDE SEQUENCE [LARGE SCALE GENOMIC DNA]</scope>
    <source>
        <strain evidence="9">cv. SF193</strain>
        <tissue evidence="7">Leaves</tissue>
    </source>
</reference>
<reference evidence="8" key="2">
    <citation type="submission" date="2017-02" db="EMBL/GenBank/DDBJ databases">
        <title>Sunflower complete genome.</title>
        <authorList>
            <person name="Langlade N."/>
            <person name="Munos S."/>
        </authorList>
    </citation>
    <scope>NUCLEOTIDE SEQUENCE [LARGE SCALE GENOMIC DNA]</scope>
    <source>
        <tissue evidence="8">Leaves</tissue>
    </source>
</reference>
<dbReference type="GO" id="GO:0006355">
    <property type="term" value="P:regulation of DNA-templated transcription"/>
    <property type="evidence" value="ECO:0007669"/>
    <property type="project" value="InterPro"/>
</dbReference>
<dbReference type="InParanoid" id="A0A251UBQ0"/>
<protein>
    <submittedName>
        <fullName evidence="8">Putative NAC domain-containing protein</fullName>
    </submittedName>
    <submittedName>
        <fullName evidence="7">Transcription factor NAM family</fullName>
    </submittedName>
</protein>
<keyword evidence="3" id="KW-0804">Transcription</keyword>
<proteinExistence type="predicted"/>
<dbReference type="InterPro" id="IPR036093">
    <property type="entry name" value="NAC_dom_sf"/>
</dbReference>
<evidence type="ECO:0000313" key="7">
    <source>
        <dbReference type="EMBL" id="KAF5797801.1"/>
    </source>
</evidence>